<keyword evidence="5" id="KW-0391">Immunity</keyword>
<dbReference type="SMART" id="SM00406">
    <property type="entry name" value="IGv"/>
    <property type="match status" value="1"/>
</dbReference>
<evidence type="ECO:0000313" key="9">
    <source>
        <dbReference type="Proteomes" id="UP000472267"/>
    </source>
</evidence>
<dbReference type="PANTHER" id="PTHR19367">
    <property type="entry name" value="T-CELL RECEPTOR ALPHA CHAIN V REGION"/>
    <property type="match status" value="1"/>
</dbReference>
<evidence type="ECO:0000256" key="4">
    <source>
        <dbReference type="ARBA" id="ARBA00023319"/>
    </source>
</evidence>
<dbReference type="InterPro" id="IPR013783">
    <property type="entry name" value="Ig-like_fold"/>
</dbReference>
<reference evidence="8" key="1">
    <citation type="submission" date="2019-06" db="EMBL/GenBank/DDBJ databases">
        <authorList>
            <consortium name="Wellcome Sanger Institute Data Sharing"/>
        </authorList>
    </citation>
    <scope>NUCLEOTIDE SEQUENCE [LARGE SCALE GENOMIC DNA]</scope>
</reference>
<feature type="domain" description="Ig-like" evidence="7">
    <location>
        <begin position="33"/>
        <end position="124"/>
    </location>
</feature>
<evidence type="ECO:0000256" key="1">
    <source>
        <dbReference type="ARBA" id="ARBA00022729"/>
    </source>
</evidence>
<protein>
    <recommendedName>
        <fullName evidence="7">Ig-like domain-containing protein</fullName>
    </recommendedName>
</protein>
<dbReference type="GO" id="GO:0042101">
    <property type="term" value="C:T cell receptor complex"/>
    <property type="evidence" value="ECO:0007669"/>
    <property type="project" value="UniProtKB-KW"/>
</dbReference>
<dbReference type="Pfam" id="PF07686">
    <property type="entry name" value="V-set"/>
    <property type="match status" value="1"/>
</dbReference>
<dbReference type="GO" id="GO:0002250">
    <property type="term" value="P:adaptive immune response"/>
    <property type="evidence" value="ECO:0007669"/>
    <property type="project" value="UniProtKB-KW"/>
</dbReference>
<reference evidence="8" key="3">
    <citation type="submission" date="2025-09" db="UniProtKB">
        <authorList>
            <consortium name="Ensembl"/>
        </authorList>
    </citation>
    <scope>IDENTIFICATION</scope>
</reference>
<reference evidence="8" key="2">
    <citation type="submission" date="2025-08" db="UniProtKB">
        <authorList>
            <consortium name="Ensembl"/>
        </authorList>
    </citation>
    <scope>IDENTIFICATION</scope>
</reference>
<evidence type="ECO:0000256" key="6">
    <source>
        <dbReference type="SAM" id="SignalP"/>
    </source>
</evidence>
<evidence type="ECO:0000259" key="7">
    <source>
        <dbReference type="PROSITE" id="PS50835"/>
    </source>
</evidence>
<name>A0A672HY19_SALFA</name>
<feature type="chain" id="PRO_5025412822" description="Ig-like domain-containing protein" evidence="6">
    <location>
        <begin position="23"/>
        <end position="124"/>
    </location>
</feature>
<keyword evidence="2" id="KW-1064">Adaptive immunity</keyword>
<dbReference type="Ensembl" id="ENSSFAT00005035551.1">
    <property type="protein sequence ID" value="ENSSFAP00005034256.1"/>
    <property type="gene ID" value="ENSSFAG00005017411.1"/>
</dbReference>
<organism evidence="8 9">
    <name type="scientific">Salarias fasciatus</name>
    <name type="common">Jewelled blenny</name>
    <name type="synonym">Blennius fasciatus</name>
    <dbReference type="NCBI Taxonomy" id="181472"/>
    <lineage>
        <taxon>Eukaryota</taxon>
        <taxon>Metazoa</taxon>
        <taxon>Chordata</taxon>
        <taxon>Craniata</taxon>
        <taxon>Vertebrata</taxon>
        <taxon>Euteleostomi</taxon>
        <taxon>Actinopterygii</taxon>
        <taxon>Neopterygii</taxon>
        <taxon>Teleostei</taxon>
        <taxon>Neoteleostei</taxon>
        <taxon>Acanthomorphata</taxon>
        <taxon>Ovalentaria</taxon>
        <taxon>Blenniimorphae</taxon>
        <taxon>Blenniiformes</taxon>
        <taxon>Blennioidei</taxon>
        <taxon>Blenniidae</taxon>
        <taxon>Salariinae</taxon>
        <taxon>Salarias</taxon>
    </lineage>
</organism>
<dbReference type="AlphaFoldDB" id="A0A672HY19"/>
<keyword evidence="3" id="KW-0675">Receptor</keyword>
<evidence type="ECO:0000256" key="3">
    <source>
        <dbReference type="ARBA" id="ARBA00023170"/>
    </source>
</evidence>
<keyword evidence="1 6" id="KW-0732">Signal</keyword>
<keyword evidence="9" id="KW-1185">Reference proteome</keyword>
<dbReference type="Gene3D" id="2.60.40.10">
    <property type="entry name" value="Immunoglobulins"/>
    <property type="match status" value="1"/>
</dbReference>
<dbReference type="InterPro" id="IPR036179">
    <property type="entry name" value="Ig-like_dom_sf"/>
</dbReference>
<evidence type="ECO:0000256" key="5">
    <source>
        <dbReference type="ARBA" id="ARBA00043266"/>
    </source>
</evidence>
<sequence>NTQTIRVFHSLSLMFLIQHLTSNQPRMKSSVCQAAMFLCSMSTKIIHPEIFFSWYQQYPGKPPQFLISHLGSESVLNNPVPGLKIINVTEKQIHLIISSAAVSDSAVYYCAVRPTVTGNTQSVD</sequence>
<dbReference type="PROSITE" id="PS50835">
    <property type="entry name" value="IG_LIKE"/>
    <property type="match status" value="1"/>
</dbReference>
<evidence type="ECO:0000313" key="8">
    <source>
        <dbReference type="Ensembl" id="ENSSFAP00005034256.1"/>
    </source>
</evidence>
<dbReference type="Proteomes" id="UP000472267">
    <property type="component" value="Chromosome 18"/>
</dbReference>
<dbReference type="InParanoid" id="A0A672HY19"/>
<proteinExistence type="predicted"/>
<dbReference type="InterPro" id="IPR007110">
    <property type="entry name" value="Ig-like_dom"/>
</dbReference>
<feature type="signal peptide" evidence="6">
    <location>
        <begin position="1"/>
        <end position="22"/>
    </location>
</feature>
<dbReference type="SUPFAM" id="SSF48726">
    <property type="entry name" value="Immunoglobulin"/>
    <property type="match status" value="1"/>
</dbReference>
<dbReference type="InterPro" id="IPR013106">
    <property type="entry name" value="Ig_V-set"/>
</dbReference>
<evidence type="ECO:0000256" key="2">
    <source>
        <dbReference type="ARBA" id="ARBA00023130"/>
    </source>
</evidence>
<keyword evidence="4" id="KW-0393">Immunoglobulin domain</keyword>
<dbReference type="PANTHER" id="PTHR19367:SF18">
    <property type="entry name" value="T CELL RECEPTOR ALPHA VARIABLE 16"/>
    <property type="match status" value="1"/>
</dbReference>
<keyword evidence="5" id="KW-1279">T cell receptor</keyword>
<dbReference type="InterPro" id="IPR051287">
    <property type="entry name" value="TCR_variable_region"/>
</dbReference>
<accession>A0A672HY19</accession>